<accession>A0A6C8H399</accession>
<sequence>MLWTCNFNQQMLNKNNFFFKQMLNKNNFFFSFLSAEGFLYLLMQSNTEYEKFWKSGDYSSYKPGFYMFACVL</sequence>
<evidence type="ECO:0000313" key="1">
    <source>
        <dbReference type="EMBL" id="EHC92335.1"/>
    </source>
</evidence>
<dbReference type="EMBL" id="AFCV01000586">
    <property type="protein sequence ID" value="EHC92335.1"/>
    <property type="molecule type" value="Genomic_DNA"/>
</dbReference>
<name>A0A6C8H399_SALET</name>
<evidence type="ECO:0000313" key="2">
    <source>
        <dbReference type="Proteomes" id="UP000003915"/>
    </source>
</evidence>
<dbReference type="AlphaFoldDB" id="A0A6C8H399"/>
<proteinExistence type="predicted"/>
<reference evidence="1 2" key="1">
    <citation type="journal article" date="2011" name="BMC Genomics">
        <title>Genome sequencing reveals diversification of virulence factor content and possible host adaptation in distinct subpopulations of Salmonella enterica.</title>
        <authorList>
            <person name="den Bakker H.C."/>
            <person name="Moreno Switt A.I."/>
            <person name="Govoni G."/>
            <person name="Cummings C.A."/>
            <person name="Ranieri M.L."/>
            <person name="Degoricija L."/>
            <person name="Hoelzer K."/>
            <person name="Rodriguez-Rivera L.D."/>
            <person name="Brown S."/>
            <person name="Bolchacova E."/>
            <person name="Furtado M.R."/>
            <person name="Wiedmann M."/>
        </authorList>
    </citation>
    <scope>NUCLEOTIDE SEQUENCE [LARGE SCALE GENOMIC DNA]</scope>
    <source>
        <strain evidence="1 2">R8-3404</strain>
    </source>
</reference>
<dbReference type="Proteomes" id="UP000003915">
    <property type="component" value="Unassembled WGS sequence"/>
</dbReference>
<protein>
    <submittedName>
        <fullName evidence="1">Uncharacterized protein</fullName>
    </submittedName>
</protein>
<gene>
    <name evidence="1" type="ORF">LTSEUGA_2178</name>
</gene>
<organism evidence="1 2">
    <name type="scientific">Salmonella enterica subsp. enterica serovar Uganda str. R8-3404</name>
    <dbReference type="NCBI Taxonomy" id="913083"/>
    <lineage>
        <taxon>Bacteria</taxon>
        <taxon>Pseudomonadati</taxon>
        <taxon>Pseudomonadota</taxon>
        <taxon>Gammaproteobacteria</taxon>
        <taxon>Enterobacterales</taxon>
        <taxon>Enterobacteriaceae</taxon>
        <taxon>Salmonella</taxon>
    </lineage>
</organism>
<comment type="caution">
    <text evidence="1">The sequence shown here is derived from an EMBL/GenBank/DDBJ whole genome shotgun (WGS) entry which is preliminary data.</text>
</comment>